<proteinExistence type="predicted"/>
<accession>A0A317G813</accession>
<feature type="transmembrane region" description="Helical" evidence="1">
    <location>
        <begin position="151"/>
        <end position="171"/>
    </location>
</feature>
<feature type="transmembrane region" description="Helical" evidence="1">
    <location>
        <begin position="121"/>
        <end position="145"/>
    </location>
</feature>
<sequence length="172" mass="18149">MASEFYVAEDGSIHRHPVTVVNNTRNRTNTYAPASAVNTQARTAYRSIHQVSEGRKVWFWIVSIIMSLLIAVGVTQGFGAEVYGGDGGFAATIGPFVVFIGALAGSILYGIFCAKSVDYNLWAYILSALSSVGGIIATGIAVAIVCFVVMILFYILIIGFVIAVICGIAGGS</sequence>
<organism evidence="2 3">
    <name type="scientific">Butyrivibrio fibrisolvens</name>
    <dbReference type="NCBI Taxonomy" id="831"/>
    <lineage>
        <taxon>Bacteria</taxon>
        <taxon>Bacillati</taxon>
        <taxon>Bacillota</taxon>
        <taxon>Clostridia</taxon>
        <taxon>Lachnospirales</taxon>
        <taxon>Lachnospiraceae</taxon>
        <taxon>Butyrivibrio</taxon>
    </lineage>
</organism>
<reference evidence="2 3" key="1">
    <citation type="submission" date="2017-09" db="EMBL/GenBank/DDBJ databases">
        <title>High-quality draft genome sequence of Butyrivibrio fibrisolvens INBov1, isolated from cow rumen.</title>
        <authorList>
            <person name="Rodriguez Hernaez J."/>
            <person name="Rivarola M."/>
            <person name="Paniego N."/>
            <person name="Cravero S."/>
            <person name="Ceron Cucchi M."/>
            <person name="Martinez M.C."/>
        </authorList>
    </citation>
    <scope>NUCLEOTIDE SEQUENCE [LARGE SCALE GENOMIC DNA]</scope>
    <source>
        <strain evidence="2 3">INBov1</strain>
    </source>
</reference>
<dbReference type="Proteomes" id="UP000245488">
    <property type="component" value="Chromosome"/>
</dbReference>
<dbReference type="EMBL" id="NXNG01000001">
    <property type="protein sequence ID" value="PWT28800.1"/>
    <property type="molecule type" value="Genomic_DNA"/>
</dbReference>
<gene>
    <name evidence="2" type="ORF">CPT75_17630</name>
</gene>
<dbReference type="AlphaFoldDB" id="A0A317G813"/>
<feature type="transmembrane region" description="Helical" evidence="1">
    <location>
        <begin position="90"/>
        <end position="114"/>
    </location>
</feature>
<evidence type="ECO:0000313" key="3">
    <source>
        <dbReference type="Proteomes" id="UP000245488"/>
    </source>
</evidence>
<name>A0A317G813_BUTFI</name>
<comment type="caution">
    <text evidence="2">The sequence shown here is derived from an EMBL/GenBank/DDBJ whole genome shotgun (WGS) entry which is preliminary data.</text>
</comment>
<keyword evidence="3" id="KW-1185">Reference proteome</keyword>
<protein>
    <submittedName>
        <fullName evidence="2">Uncharacterized protein</fullName>
    </submittedName>
</protein>
<dbReference type="RefSeq" id="WP_110073872.1">
    <property type="nucleotide sequence ID" value="NZ_CM009896.1"/>
</dbReference>
<evidence type="ECO:0000256" key="1">
    <source>
        <dbReference type="SAM" id="Phobius"/>
    </source>
</evidence>
<keyword evidence="1" id="KW-1133">Transmembrane helix</keyword>
<evidence type="ECO:0000313" key="2">
    <source>
        <dbReference type="EMBL" id="PWT28800.1"/>
    </source>
</evidence>
<feature type="transmembrane region" description="Helical" evidence="1">
    <location>
        <begin position="57"/>
        <end position="78"/>
    </location>
</feature>
<keyword evidence="1" id="KW-0472">Membrane</keyword>
<keyword evidence="1" id="KW-0812">Transmembrane</keyword>